<evidence type="ECO:0000256" key="5">
    <source>
        <dbReference type="ARBA" id="ARBA00022989"/>
    </source>
</evidence>
<proteinExistence type="inferred from homology"/>
<keyword evidence="3" id="KW-1003">Cell membrane</keyword>
<feature type="transmembrane region" description="Helical" evidence="7">
    <location>
        <begin position="42"/>
        <end position="60"/>
    </location>
</feature>
<comment type="subcellular location">
    <subcellularLocation>
        <location evidence="1 7">Cell membrane</location>
        <topology evidence="1 7">Multi-pass membrane protein</topology>
    </subcellularLocation>
</comment>
<dbReference type="GO" id="GO:0055085">
    <property type="term" value="P:transmembrane transport"/>
    <property type="evidence" value="ECO:0007669"/>
    <property type="project" value="InterPro"/>
</dbReference>
<keyword evidence="10" id="KW-1185">Reference proteome</keyword>
<evidence type="ECO:0000313" key="9">
    <source>
        <dbReference type="EMBL" id="ANF95949.1"/>
    </source>
</evidence>
<dbReference type="EMBL" id="CP013023">
    <property type="protein sequence ID" value="ANF95949.1"/>
    <property type="molecule type" value="Genomic_DNA"/>
</dbReference>
<feature type="transmembrane region" description="Helical" evidence="7">
    <location>
        <begin position="100"/>
        <end position="119"/>
    </location>
</feature>
<sequence length="296" mass="32560">MNEIQTTLSKTGETAAPTLKLNTIRKRKGTGLQSTVNMIKNVIPYVLFFVVWELFSQINGRIQMFNPLFLPAPSLLIHDGWALAKTGIITDSLLASSMRIFFGFACGATVAVLLAVLMSKFSMLERWMSPFLTLVSPIPSLALLPLFIIWFGIGEFPKVLLIAWTTFVPVLVNTVEGFKSVPSTLIRSALSLGASQRQVFTRIMIPSAIPNLLIGAQISLGLSFSALIVSEMMGADSGLGYLIVDARNYFKVTNMFVAIILIGIEYSLFALLLKLLERKVLAWRRGGIGEAVEKVR</sequence>
<dbReference type="Gene3D" id="1.10.3720.10">
    <property type="entry name" value="MetI-like"/>
    <property type="match status" value="1"/>
</dbReference>
<evidence type="ECO:0000256" key="4">
    <source>
        <dbReference type="ARBA" id="ARBA00022692"/>
    </source>
</evidence>
<keyword evidence="4 7" id="KW-0812">Transmembrane</keyword>
<feature type="transmembrane region" description="Helical" evidence="7">
    <location>
        <begin position="255"/>
        <end position="276"/>
    </location>
</feature>
<dbReference type="PANTHER" id="PTHR30151">
    <property type="entry name" value="ALKANE SULFONATE ABC TRANSPORTER-RELATED, MEMBRANE SUBUNIT"/>
    <property type="match status" value="1"/>
</dbReference>
<evidence type="ECO:0000313" key="10">
    <source>
        <dbReference type="Proteomes" id="UP000078148"/>
    </source>
</evidence>
<feature type="domain" description="ABC transmembrane type-1" evidence="8">
    <location>
        <begin position="89"/>
        <end position="277"/>
    </location>
</feature>
<comment type="similarity">
    <text evidence="7">Belongs to the binding-protein-dependent transport system permease family.</text>
</comment>
<feature type="transmembrane region" description="Helical" evidence="7">
    <location>
        <begin position="212"/>
        <end position="235"/>
    </location>
</feature>
<dbReference type="OrthoDB" id="9804353at2"/>
<feature type="transmembrane region" description="Helical" evidence="7">
    <location>
        <begin position="159"/>
        <end position="178"/>
    </location>
</feature>
<evidence type="ECO:0000256" key="6">
    <source>
        <dbReference type="ARBA" id="ARBA00023136"/>
    </source>
</evidence>
<organism evidence="9 10">
    <name type="scientific">Paenibacillus bovis</name>
    <dbReference type="NCBI Taxonomy" id="1616788"/>
    <lineage>
        <taxon>Bacteria</taxon>
        <taxon>Bacillati</taxon>
        <taxon>Bacillota</taxon>
        <taxon>Bacilli</taxon>
        <taxon>Bacillales</taxon>
        <taxon>Paenibacillaceae</taxon>
        <taxon>Paenibacillus</taxon>
    </lineage>
</organism>
<dbReference type="PANTHER" id="PTHR30151:SF0">
    <property type="entry name" value="ABC TRANSPORTER PERMEASE PROTEIN MJ0413-RELATED"/>
    <property type="match status" value="1"/>
</dbReference>
<gene>
    <name evidence="9" type="ORF">AR543_07965</name>
</gene>
<keyword evidence="5 7" id="KW-1133">Transmembrane helix</keyword>
<dbReference type="PROSITE" id="PS50928">
    <property type="entry name" value="ABC_TM1"/>
    <property type="match status" value="1"/>
</dbReference>
<dbReference type="AlphaFoldDB" id="A0A172ZEK2"/>
<dbReference type="SUPFAM" id="SSF161098">
    <property type="entry name" value="MetI-like"/>
    <property type="match status" value="1"/>
</dbReference>
<keyword evidence="2 7" id="KW-0813">Transport</keyword>
<evidence type="ECO:0000256" key="2">
    <source>
        <dbReference type="ARBA" id="ARBA00022448"/>
    </source>
</evidence>
<protein>
    <submittedName>
        <fullName evidence="9">Nitrate ABC transporter permease</fullName>
    </submittedName>
</protein>
<dbReference type="KEGG" id="pbv:AR543_07965"/>
<dbReference type="RefSeq" id="WP_060533363.1">
    <property type="nucleotide sequence ID" value="NZ_CP013023.1"/>
</dbReference>
<evidence type="ECO:0000256" key="3">
    <source>
        <dbReference type="ARBA" id="ARBA00022475"/>
    </source>
</evidence>
<dbReference type="Proteomes" id="UP000078148">
    <property type="component" value="Chromosome"/>
</dbReference>
<feature type="transmembrane region" description="Helical" evidence="7">
    <location>
        <begin position="131"/>
        <end position="153"/>
    </location>
</feature>
<keyword evidence="6 7" id="KW-0472">Membrane</keyword>
<dbReference type="GO" id="GO:0005886">
    <property type="term" value="C:plasma membrane"/>
    <property type="evidence" value="ECO:0007669"/>
    <property type="project" value="UniProtKB-SubCell"/>
</dbReference>
<evidence type="ECO:0000256" key="1">
    <source>
        <dbReference type="ARBA" id="ARBA00004651"/>
    </source>
</evidence>
<name>A0A172ZEK2_9BACL</name>
<accession>A0A172ZEK2</accession>
<dbReference type="STRING" id="1616788.AR543_07965"/>
<dbReference type="InterPro" id="IPR035906">
    <property type="entry name" value="MetI-like_sf"/>
</dbReference>
<reference evidence="9 10" key="2">
    <citation type="journal article" date="2016" name="Int. J. Syst. Evol. Microbiol.">
        <title>Paenibacillus bovis sp. nov., isolated from raw yak (Bos grunniens) milk.</title>
        <authorList>
            <person name="Gao C."/>
            <person name="Han J."/>
            <person name="Liu Z."/>
            <person name="Xu X."/>
            <person name="Hang F."/>
            <person name="Wu Z."/>
        </authorList>
    </citation>
    <scope>NUCLEOTIDE SEQUENCE [LARGE SCALE GENOMIC DNA]</scope>
    <source>
        <strain evidence="9 10">BD3526</strain>
    </source>
</reference>
<evidence type="ECO:0000256" key="7">
    <source>
        <dbReference type="RuleBase" id="RU363032"/>
    </source>
</evidence>
<evidence type="ECO:0000259" key="8">
    <source>
        <dbReference type="PROSITE" id="PS50928"/>
    </source>
</evidence>
<reference evidence="10" key="1">
    <citation type="submission" date="2015-10" db="EMBL/GenBank/DDBJ databases">
        <title>Genome of Paenibacillus bovis sp. nov.</title>
        <authorList>
            <person name="Wu Z."/>
            <person name="Gao C."/>
            <person name="Liu Z."/>
            <person name="Zheng H."/>
        </authorList>
    </citation>
    <scope>NUCLEOTIDE SEQUENCE [LARGE SCALE GENOMIC DNA]</scope>
    <source>
        <strain evidence="10">BD3526</strain>
    </source>
</reference>
<dbReference type="Pfam" id="PF00528">
    <property type="entry name" value="BPD_transp_1"/>
    <property type="match status" value="1"/>
</dbReference>
<dbReference type="CDD" id="cd06261">
    <property type="entry name" value="TM_PBP2"/>
    <property type="match status" value="1"/>
</dbReference>
<dbReference type="InterPro" id="IPR000515">
    <property type="entry name" value="MetI-like"/>
</dbReference>